<feature type="region of interest" description="Disordered" evidence="1">
    <location>
        <begin position="968"/>
        <end position="994"/>
    </location>
</feature>
<feature type="compositionally biased region" description="Basic and acidic residues" evidence="1">
    <location>
        <begin position="317"/>
        <end position="329"/>
    </location>
</feature>
<name>A0AAD1X938_EUPCR</name>
<evidence type="ECO:0000313" key="3">
    <source>
        <dbReference type="Proteomes" id="UP001295684"/>
    </source>
</evidence>
<dbReference type="EMBL" id="CAMPGE010003402">
    <property type="protein sequence ID" value="CAI2362236.1"/>
    <property type="molecule type" value="Genomic_DNA"/>
</dbReference>
<feature type="compositionally biased region" description="Basic and acidic residues" evidence="1">
    <location>
        <begin position="620"/>
        <end position="637"/>
    </location>
</feature>
<evidence type="ECO:0000313" key="2">
    <source>
        <dbReference type="EMBL" id="CAI2362236.1"/>
    </source>
</evidence>
<protein>
    <submittedName>
        <fullName evidence="2">Uncharacterized protein</fullName>
    </submittedName>
</protein>
<keyword evidence="3" id="KW-1185">Reference proteome</keyword>
<feature type="compositionally biased region" description="Basic and acidic residues" evidence="1">
    <location>
        <begin position="701"/>
        <end position="712"/>
    </location>
</feature>
<feature type="compositionally biased region" description="Polar residues" evidence="1">
    <location>
        <begin position="969"/>
        <end position="987"/>
    </location>
</feature>
<feature type="compositionally biased region" description="Polar residues" evidence="1">
    <location>
        <begin position="658"/>
        <end position="675"/>
    </location>
</feature>
<evidence type="ECO:0000256" key="1">
    <source>
        <dbReference type="SAM" id="MobiDB-lite"/>
    </source>
</evidence>
<feature type="compositionally biased region" description="Polar residues" evidence="1">
    <location>
        <begin position="96"/>
        <end position="106"/>
    </location>
</feature>
<gene>
    <name evidence="2" type="ORF">ECRASSUSDP1_LOCUS3558</name>
</gene>
<dbReference type="Proteomes" id="UP001295684">
    <property type="component" value="Unassembled WGS sequence"/>
</dbReference>
<reference evidence="2" key="1">
    <citation type="submission" date="2023-07" db="EMBL/GenBank/DDBJ databases">
        <authorList>
            <consortium name="AG Swart"/>
            <person name="Singh M."/>
            <person name="Singh A."/>
            <person name="Seah K."/>
            <person name="Emmerich C."/>
        </authorList>
    </citation>
    <scope>NUCLEOTIDE SEQUENCE</scope>
    <source>
        <strain evidence="2">DP1</strain>
    </source>
</reference>
<feature type="compositionally biased region" description="Basic and acidic residues" evidence="1">
    <location>
        <begin position="564"/>
        <end position="577"/>
    </location>
</feature>
<dbReference type="AlphaFoldDB" id="A0AAD1X938"/>
<feature type="region of interest" description="Disordered" evidence="1">
    <location>
        <begin position="92"/>
        <end position="166"/>
    </location>
</feature>
<organism evidence="2 3">
    <name type="scientific">Euplotes crassus</name>
    <dbReference type="NCBI Taxonomy" id="5936"/>
    <lineage>
        <taxon>Eukaryota</taxon>
        <taxon>Sar</taxon>
        <taxon>Alveolata</taxon>
        <taxon>Ciliophora</taxon>
        <taxon>Intramacronucleata</taxon>
        <taxon>Spirotrichea</taxon>
        <taxon>Hypotrichia</taxon>
        <taxon>Euplotida</taxon>
        <taxon>Euplotidae</taxon>
        <taxon>Moneuplotes</taxon>
    </lineage>
</organism>
<proteinExistence type="predicted"/>
<comment type="caution">
    <text evidence="2">The sequence shown here is derived from an EMBL/GenBank/DDBJ whole genome shotgun (WGS) entry which is preliminary data.</text>
</comment>
<accession>A0AAD1X938</accession>
<feature type="compositionally biased region" description="Basic and acidic residues" evidence="1">
    <location>
        <begin position="676"/>
        <end position="685"/>
    </location>
</feature>
<feature type="compositionally biased region" description="Polar residues" evidence="1">
    <location>
        <begin position="433"/>
        <end position="444"/>
    </location>
</feature>
<feature type="region of interest" description="Disordered" evidence="1">
    <location>
        <begin position="297"/>
        <end position="348"/>
    </location>
</feature>
<feature type="region of interest" description="Disordered" evidence="1">
    <location>
        <begin position="433"/>
        <end position="459"/>
    </location>
</feature>
<feature type="compositionally biased region" description="Basic and acidic residues" evidence="1">
    <location>
        <begin position="108"/>
        <end position="124"/>
    </location>
</feature>
<feature type="region of interest" description="Disordered" evidence="1">
    <location>
        <begin position="542"/>
        <end position="604"/>
    </location>
</feature>
<sequence>MSRPKHFKIIKEIKSLEQRLITIKSEMNKLSDTSYPKSTNKESLHNNNIAFTKKKKKMKILPDINKNHPARSHVNRSVNLGTLKVPNQILKRRNQLSKGSNRNPNRSIDVREGLENTPLKEFKQNKFHSKKTSIFDNKKAKDINLKGSNGRDSMITQKPEKAPMKTSQKFFSGVDDERQYIPLKERRRRPRNKRRLDPIHSSIEPKPISKIIENNISIIQRRETRNKEMAVAYNCSDEFLESLKSLQRQGVKLKKPETLMHIKKTNKRKNKRRSSIQFDPVKTQTLSINLKNLSQTIKKKARSKSRNGHSSAFQDKSSAKSESHEENKGSLKSQQKNHKKPIQPDKKLEPSLILTKILDTRVLAKEGKRQMKVKMSFQNKKQPSLEISSKGKSPIPGTKKKTIPAERYSPLNKHLNTEDVIKSEYIANLKNVSKSPSPTKITKLSSKKIPPKEKEVRLPNENTEEFNSMKEIPQTKEAIQKILPHNKRTSMNLELYKNQMEKVFCVNNSHRGTPDSFIDCSKFKEKCKKLCTARFKDTEEAKDSLAENSKIIPETPPNVDESQSTEKRDFKSVEPSEGHGSLHRSGTQTREKVKSNISSYCNKEEKNPKMQELTFCKAKEEEKQDKNSDKHNLESKDSSLYNTNLNAKEIMSNYQSDSFFNTSRDPNSRLQLVNKENTKDNEKKSVSSPEKSPKNGTPEEEYPKSSNEEILKPKITLNNGGKDVPQDISKEEVKASPGAILEINNGNTEEQDASVDISQKSMTIKNSTEVHLNNTADGKNNFNNSVEDSLQQQESLVNDQASNSKEMLSSTIQKFDKFSSVSSALEENMNVQELPKGNAPTVHISLKADKNPLGLSAPLNDAAALKNQQENKMLIKMNSIESKNSLIVPRTNSQSVPGNNSNVPRSSKSIWTFYNSKEGSVINENEEIEIMSNVPSFNGEYNYGIKESEINQEESRDKVFEQYFGGLQESPQRDSSGTCTKNESSQKIPLVRSKTADFNAKKTERYDTSVSPTEREQASCIRVRLVEPRSIIPSWPVFKSK</sequence>
<feature type="compositionally biased region" description="Polar residues" evidence="1">
    <location>
        <begin position="146"/>
        <end position="156"/>
    </location>
</feature>
<feature type="region of interest" description="Disordered" evidence="1">
    <location>
        <begin position="372"/>
        <end position="402"/>
    </location>
</feature>
<feature type="compositionally biased region" description="Polar residues" evidence="1">
    <location>
        <begin position="376"/>
        <end position="391"/>
    </location>
</feature>
<feature type="region of interest" description="Disordered" evidence="1">
    <location>
        <begin position="620"/>
        <end position="640"/>
    </location>
</feature>
<feature type="compositionally biased region" description="Basic residues" evidence="1">
    <location>
        <begin position="297"/>
        <end position="307"/>
    </location>
</feature>
<feature type="region of interest" description="Disordered" evidence="1">
    <location>
        <begin position="658"/>
        <end position="726"/>
    </location>
</feature>